<evidence type="ECO:0000256" key="1">
    <source>
        <dbReference type="SAM" id="MobiDB-lite"/>
    </source>
</evidence>
<evidence type="ECO:0000313" key="3">
    <source>
        <dbReference type="EMBL" id="QHS84615.1"/>
    </source>
</evidence>
<dbReference type="EMBL" id="MN738810">
    <property type="protein sequence ID" value="QHS84615.1"/>
    <property type="molecule type" value="Genomic_DNA"/>
</dbReference>
<accession>A0A6C0AZI0</accession>
<keyword evidence="2" id="KW-0472">Membrane</keyword>
<sequence length="367" mass="40308">MHTIKNKSEFHNKKFINGLTHIIEEATKGITDAINKNFKLKNNFNIKIISGGRGKKAQTISSVKSGVSGNSVTNLKTVGEALGLGVVFKVPMTLAKITIQRVQGTVNQFLVFISGDLANKPWNELQPELKKTIATYGKIFDYIKKDKELLQIVRKLFEDVTNVAIDTMQVVKPTLTRSTRLVGKQIADIIGTGITTGMSVIWSVATRAIGSIPVVGALLAIPIVVLNTLNRKVIPAGTRIASRGLEQTALAVNAVNQTRKVIGNRVSSANESINKFGEKYNNIKKNINSISSAPESLLSSGMNAQTQRLKKIQDTLKDDTSRTTGKLAPHIRDQYKRQSDRLTKKLSKSIPSVGGKKSKRKLNRRKR</sequence>
<organism evidence="3">
    <name type="scientific">viral metagenome</name>
    <dbReference type="NCBI Taxonomy" id="1070528"/>
    <lineage>
        <taxon>unclassified sequences</taxon>
        <taxon>metagenomes</taxon>
        <taxon>organismal metagenomes</taxon>
    </lineage>
</organism>
<proteinExistence type="predicted"/>
<feature type="region of interest" description="Disordered" evidence="1">
    <location>
        <begin position="333"/>
        <end position="367"/>
    </location>
</feature>
<evidence type="ECO:0000256" key="2">
    <source>
        <dbReference type="SAM" id="Phobius"/>
    </source>
</evidence>
<name>A0A6C0AZI0_9ZZZZ</name>
<feature type="compositionally biased region" description="Basic and acidic residues" evidence="1">
    <location>
        <begin position="333"/>
        <end position="343"/>
    </location>
</feature>
<keyword evidence="2" id="KW-1133">Transmembrane helix</keyword>
<dbReference type="AlphaFoldDB" id="A0A6C0AZI0"/>
<reference evidence="3" key="1">
    <citation type="journal article" date="2020" name="Nature">
        <title>Giant virus diversity and host interactions through global metagenomics.</title>
        <authorList>
            <person name="Schulz F."/>
            <person name="Roux S."/>
            <person name="Paez-Espino D."/>
            <person name="Jungbluth S."/>
            <person name="Walsh D.A."/>
            <person name="Denef V.J."/>
            <person name="McMahon K.D."/>
            <person name="Konstantinidis K.T."/>
            <person name="Eloe-Fadrosh E.A."/>
            <person name="Kyrpides N.C."/>
            <person name="Woyke T."/>
        </authorList>
    </citation>
    <scope>NUCLEOTIDE SEQUENCE</scope>
    <source>
        <strain evidence="3">GVMAG-S-ERX556022-25</strain>
    </source>
</reference>
<feature type="transmembrane region" description="Helical" evidence="2">
    <location>
        <begin position="211"/>
        <end position="229"/>
    </location>
</feature>
<feature type="compositionally biased region" description="Basic residues" evidence="1">
    <location>
        <begin position="356"/>
        <end position="367"/>
    </location>
</feature>
<keyword evidence="2" id="KW-0812">Transmembrane</keyword>
<protein>
    <submittedName>
        <fullName evidence="3">Uncharacterized protein</fullName>
    </submittedName>
</protein>